<dbReference type="OrthoDB" id="5298807at2"/>
<evidence type="ECO:0000313" key="8">
    <source>
        <dbReference type="EMBL" id="AVY93928.1"/>
    </source>
</evidence>
<dbReference type="GO" id="GO:0005886">
    <property type="term" value="C:plasma membrane"/>
    <property type="evidence" value="ECO:0007669"/>
    <property type="project" value="UniProtKB-SubCell"/>
</dbReference>
<evidence type="ECO:0000256" key="1">
    <source>
        <dbReference type="ARBA" id="ARBA00004651"/>
    </source>
</evidence>
<dbReference type="InterPro" id="IPR051791">
    <property type="entry name" value="Pra-immunoreactive"/>
</dbReference>
<dbReference type="PANTHER" id="PTHR36115:SF10">
    <property type="entry name" value="RDD DOMAIN-CONTAINING PROTEIN"/>
    <property type="match status" value="1"/>
</dbReference>
<name>A0A2S0P986_9NEIS</name>
<organism evidence="8 9">
    <name type="scientific">Microvirgula aerodenitrificans</name>
    <dbReference type="NCBI Taxonomy" id="57480"/>
    <lineage>
        <taxon>Bacteria</taxon>
        <taxon>Pseudomonadati</taxon>
        <taxon>Pseudomonadota</taxon>
        <taxon>Betaproteobacteria</taxon>
        <taxon>Neisseriales</taxon>
        <taxon>Aquaspirillaceae</taxon>
        <taxon>Microvirgula</taxon>
    </lineage>
</organism>
<feature type="transmembrane region" description="Helical" evidence="6">
    <location>
        <begin position="100"/>
        <end position="123"/>
    </location>
</feature>
<evidence type="ECO:0000256" key="4">
    <source>
        <dbReference type="ARBA" id="ARBA00022989"/>
    </source>
</evidence>
<evidence type="ECO:0000313" key="9">
    <source>
        <dbReference type="Proteomes" id="UP000244173"/>
    </source>
</evidence>
<evidence type="ECO:0000256" key="3">
    <source>
        <dbReference type="ARBA" id="ARBA00022692"/>
    </source>
</evidence>
<comment type="subcellular location">
    <subcellularLocation>
        <location evidence="1">Cell membrane</location>
        <topology evidence="1">Multi-pass membrane protein</topology>
    </subcellularLocation>
</comment>
<evidence type="ECO:0000256" key="5">
    <source>
        <dbReference type="ARBA" id="ARBA00023136"/>
    </source>
</evidence>
<evidence type="ECO:0000256" key="6">
    <source>
        <dbReference type="SAM" id="Phobius"/>
    </source>
</evidence>
<keyword evidence="5 6" id="KW-0472">Membrane</keyword>
<accession>A0A2S0P986</accession>
<dbReference type="Pfam" id="PF06271">
    <property type="entry name" value="RDD"/>
    <property type="match status" value="1"/>
</dbReference>
<dbReference type="InterPro" id="IPR010432">
    <property type="entry name" value="RDD"/>
</dbReference>
<keyword evidence="9" id="KW-1185">Reference proteome</keyword>
<feature type="transmembrane region" description="Helical" evidence="6">
    <location>
        <begin position="19"/>
        <end position="40"/>
    </location>
</feature>
<dbReference type="PANTHER" id="PTHR36115">
    <property type="entry name" value="PROLINE-RICH ANTIGEN HOMOLOG-RELATED"/>
    <property type="match status" value="1"/>
</dbReference>
<keyword evidence="3 6" id="KW-0812">Transmembrane</keyword>
<dbReference type="EMBL" id="CP028519">
    <property type="protein sequence ID" value="AVY93928.1"/>
    <property type="molecule type" value="Genomic_DNA"/>
</dbReference>
<keyword evidence="4 6" id="KW-1133">Transmembrane helix</keyword>
<gene>
    <name evidence="8" type="ORF">DAI18_07625</name>
</gene>
<proteinExistence type="predicted"/>
<dbReference type="KEGG" id="maer:DAI18_07625"/>
<protein>
    <submittedName>
        <fullName evidence="8">RDD family protein</fullName>
    </submittedName>
</protein>
<evidence type="ECO:0000259" key="7">
    <source>
        <dbReference type="Pfam" id="PF06271"/>
    </source>
</evidence>
<dbReference type="STRING" id="1122240.GCA_000620105_02416"/>
<reference evidence="8 9" key="1">
    <citation type="submission" date="2018-04" db="EMBL/GenBank/DDBJ databases">
        <title>Denitrifier Microvirgula.</title>
        <authorList>
            <person name="Anderson E."/>
            <person name="Jang J."/>
            <person name="Ishii S."/>
        </authorList>
    </citation>
    <scope>NUCLEOTIDE SEQUENCE [LARGE SCALE GENOMIC DNA]</scope>
    <source>
        <strain evidence="8 9">BE2.4</strain>
    </source>
</reference>
<dbReference type="AlphaFoldDB" id="A0A2S0P986"/>
<feature type="transmembrane region" description="Helical" evidence="6">
    <location>
        <begin position="129"/>
        <end position="147"/>
    </location>
</feature>
<dbReference type="RefSeq" id="WP_028499443.1">
    <property type="nucleotide sequence ID" value="NZ_CALFSO010000147.1"/>
</dbReference>
<keyword evidence="2" id="KW-1003">Cell membrane</keyword>
<feature type="domain" description="RDD" evidence="7">
    <location>
        <begin position="10"/>
        <end position="160"/>
    </location>
</feature>
<evidence type="ECO:0000256" key="2">
    <source>
        <dbReference type="ARBA" id="ARBA00022475"/>
    </source>
</evidence>
<feature type="transmembrane region" description="Helical" evidence="6">
    <location>
        <begin position="52"/>
        <end position="71"/>
    </location>
</feature>
<dbReference type="Proteomes" id="UP000244173">
    <property type="component" value="Chromosome"/>
</dbReference>
<sequence length="166" mass="19134">MTDTADFLPAGQLRRLGSLCYDFILLAALVVVAGGVFQPLFSFYGKLPWLDLLYQVYLLTVVFGYFAYCWIRSGQTLAMKTWKLRLTDARDGGRLRWSQAVVRFVVTALFYAPVLPAWSWAHFNPSQRWIAIAVTAWACVPLLWSLFDRDRRFLQDRLAGTRIIRC</sequence>